<gene>
    <name evidence="1" type="ORF">L21SP4_00603</name>
</gene>
<name>A0A0G3EC66_9BACT</name>
<keyword evidence="2" id="KW-1185">Reference proteome</keyword>
<dbReference type="AlphaFoldDB" id="A0A0G3EC66"/>
<dbReference type="EMBL" id="CP010904">
    <property type="protein sequence ID" value="AKJ63873.1"/>
    <property type="molecule type" value="Genomic_DNA"/>
</dbReference>
<proteinExistence type="predicted"/>
<accession>A0A0G3EC66</accession>
<reference evidence="1 2" key="2">
    <citation type="journal article" date="2016" name="ISME J.">
        <title>Characterization of the first cultured representative of Verrucomicrobia subdivision 5 indicates the proposal of a novel phylum.</title>
        <authorList>
            <person name="Spring S."/>
            <person name="Bunk B."/>
            <person name="Sproer C."/>
            <person name="Schumann P."/>
            <person name="Rohde M."/>
            <person name="Tindall B.J."/>
            <person name="Klenk H.P."/>
        </authorList>
    </citation>
    <scope>NUCLEOTIDE SEQUENCE [LARGE SCALE GENOMIC DNA]</scope>
    <source>
        <strain evidence="1 2">L21-Fru-AB</strain>
    </source>
</reference>
<sequence>MAEEHEGVNIILTLTRTRTRTRSAEGAILYPIQEIEHEYRFAEHEYAYVVTQADF</sequence>
<reference evidence="2" key="1">
    <citation type="submission" date="2015-02" db="EMBL/GenBank/DDBJ databases">
        <title>Description and complete genome sequence of the first cultured representative of the subdivision 5 of the Verrucomicrobia phylum.</title>
        <authorList>
            <person name="Spring S."/>
            <person name="Bunk B."/>
            <person name="Sproer C."/>
            <person name="Klenk H.-P."/>
        </authorList>
    </citation>
    <scope>NUCLEOTIDE SEQUENCE [LARGE SCALE GENOMIC DNA]</scope>
    <source>
        <strain evidence="2">L21-Fru-AB</strain>
    </source>
</reference>
<evidence type="ECO:0000313" key="1">
    <source>
        <dbReference type="EMBL" id="AKJ63873.1"/>
    </source>
</evidence>
<dbReference type="KEGG" id="vbl:L21SP4_00603"/>
<organism evidence="1 2">
    <name type="scientific">Kiritimatiella glycovorans</name>
    <dbReference type="NCBI Taxonomy" id="1307763"/>
    <lineage>
        <taxon>Bacteria</taxon>
        <taxon>Pseudomonadati</taxon>
        <taxon>Kiritimatiellota</taxon>
        <taxon>Kiritimatiellia</taxon>
        <taxon>Kiritimatiellales</taxon>
        <taxon>Kiritimatiellaceae</taxon>
        <taxon>Kiritimatiella</taxon>
    </lineage>
</organism>
<evidence type="ECO:0000313" key="2">
    <source>
        <dbReference type="Proteomes" id="UP000035268"/>
    </source>
</evidence>
<protein>
    <submittedName>
        <fullName evidence="1">Uncharacterized protein</fullName>
    </submittedName>
</protein>
<dbReference type="Proteomes" id="UP000035268">
    <property type="component" value="Chromosome"/>
</dbReference>